<comment type="caution">
    <text evidence="3">The sequence shown here is derived from an EMBL/GenBank/DDBJ whole genome shotgun (WGS) entry which is preliminary data.</text>
</comment>
<evidence type="ECO:0000313" key="4">
    <source>
        <dbReference type="Proteomes" id="UP000789706"/>
    </source>
</evidence>
<organism evidence="3 4">
    <name type="scientific">Diversispora eburnea</name>
    <dbReference type="NCBI Taxonomy" id="1213867"/>
    <lineage>
        <taxon>Eukaryota</taxon>
        <taxon>Fungi</taxon>
        <taxon>Fungi incertae sedis</taxon>
        <taxon>Mucoromycota</taxon>
        <taxon>Glomeromycotina</taxon>
        <taxon>Glomeromycetes</taxon>
        <taxon>Diversisporales</taxon>
        <taxon>Diversisporaceae</taxon>
        <taxon>Diversispora</taxon>
    </lineage>
</organism>
<keyword evidence="4" id="KW-1185">Reference proteome</keyword>
<dbReference type="PANTHER" id="PTHR13799:SF13">
    <property type="entry name" value="NIF3-LIKE PROTEIN 1"/>
    <property type="match status" value="1"/>
</dbReference>
<dbReference type="GO" id="GO:0046872">
    <property type="term" value="F:metal ion binding"/>
    <property type="evidence" value="ECO:0007669"/>
    <property type="project" value="UniProtKB-KW"/>
</dbReference>
<dbReference type="NCBIfam" id="TIGR00486">
    <property type="entry name" value="YbgI_SA1388"/>
    <property type="match status" value="1"/>
</dbReference>
<reference evidence="3" key="1">
    <citation type="submission" date="2021-06" db="EMBL/GenBank/DDBJ databases">
        <authorList>
            <person name="Kallberg Y."/>
            <person name="Tangrot J."/>
            <person name="Rosling A."/>
        </authorList>
    </citation>
    <scope>NUCLEOTIDE SEQUENCE</scope>
    <source>
        <strain evidence="3">AZ414A</strain>
    </source>
</reference>
<dbReference type="Gene3D" id="3.40.1390.30">
    <property type="entry name" value="NIF3 (NGG1p interacting factor 3)-like"/>
    <property type="match status" value="1"/>
</dbReference>
<dbReference type="InterPro" id="IPR002678">
    <property type="entry name" value="DUF34/NIF3"/>
</dbReference>
<comment type="similarity">
    <text evidence="1">Belongs to the GTP cyclohydrolase I type 2/NIF3 family.</text>
</comment>
<dbReference type="FunFam" id="3.40.1390.30:FF:000001">
    <property type="entry name" value="GTP cyclohydrolase 1 type 2"/>
    <property type="match status" value="1"/>
</dbReference>
<dbReference type="EMBL" id="CAJVPK010000912">
    <property type="protein sequence ID" value="CAG8559046.1"/>
    <property type="molecule type" value="Genomic_DNA"/>
</dbReference>
<evidence type="ECO:0000256" key="2">
    <source>
        <dbReference type="PIRSR" id="PIRSR602678-1"/>
    </source>
</evidence>
<dbReference type="SUPFAM" id="SSF102705">
    <property type="entry name" value="NIF3 (NGG1p interacting factor 3)-like"/>
    <property type="match status" value="1"/>
</dbReference>
<gene>
    <name evidence="3" type="ORF">DEBURN_LOCUS7492</name>
</gene>
<dbReference type="AlphaFoldDB" id="A0A9N9FUU2"/>
<dbReference type="GO" id="GO:0005739">
    <property type="term" value="C:mitochondrion"/>
    <property type="evidence" value="ECO:0007669"/>
    <property type="project" value="TreeGrafter"/>
</dbReference>
<dbReference type="Proteomes" id="UP000789706">
    <property type="component" value="Unassembled WGS sequence"/>
</dbReference>
<dbReference type="Pfam" id="PF01784">
    <property type="entry name" value="DUF34_NIF3"/>
    <property type="match status" value="1"/>
</dbReference>
<dbReference type="PANTHER" id="PTHR13799">
    <property type="entry name" value="NGG1 INTERACTING FACTOR 3"/>
    <property type="match status" value="1"/>
</dbReference>
<dbReference type="OrthoDB" id="3345469at2759"/>
<sequence>MSLLSRVMRALEKHAPLSLAETSWDNVGLLVEPPYPRISASRVFLTIDLTPTVLEEALTDSKVGVIVSYHPPIFKPFNRLNMDDVKQAILMKCIAKGVGIISPHTAMDSCIGGINDWLAKGLGGKGICVPITPAKNPPEGQEHAGLGRLFTFDQPIHLLDVIKNIKNHLKLSLVRVAIAEKHKSISTNFISKVGICAGSGSSVLKPVEADLYFTGEMSHHDVLAALTKNTIN</sequence>
<feature type="binding site" evidence="2">
    <location>
        <position position="108"/>
    </location>
    <ligand>
        <name>a divalent metal cation</name>
        <dbReference type="ChEBI" id="CHEBI:60240"/>
        <label>1</label>
    </ligand>
</feature>
<accession>A0A9N9FUU2</accession>
<dbReference type="InterPro" id="IPR036069">
    <property type="entry name" value="DUF34/NIF3_sf"/>
</dbReference>
<evidence type="ECO:0000313" key="3">
    <source>
        <dbReference type="EMBL" id="CAG8559046.1"/>
    </source>
</evidence>
<keyword evidence="2" id="KW-0479">Metal-binding</keyword>
<name>A0A9N9FUU2_9GLOM</name>
<feature type="binding site" evidence="2">
    <location>
        <position position="70"/>
    </location>
    <ligand>
        <name>a divalent metal cation</name>
        <dbReference type="ChEBI" id="CHEBI:60240"/>
        <label>1</label>
    </ligand>
</feature>
<proteinExistence type="inferred from homology"/>
<protein>
    <submittedName>
        <fullName evidence="3">1957_t:CDS:1</fullName>
    </submittedName>
</protein>
<evidence type="ECO:0000256" key="1">
    <source>
        <dbReference type="ARBA" id="ARBA00006964"/>
    </source>
</evidence>